<comment type="caution">
    <text evidence="2">The sequence shown here is derived from an EMBL/GenBank/DDBJ whole genome shotgun (WGS) entry which is preliminary data.</text>
</comment>
<dbReference type="Proteomes" id="UP000237000">
    <property type="component" value="Unassembled WGS sequence"/>
</dbReference>
<feature type="region of interest" description="Disordered" evidence="1">
    <location>
        <begin position="1"/>
        <end position="90"/>
    </location>
</feature>
<evidence type="ECO:0000313" key="3">
    <source>
        <dbReference type="Proteomes" id="UP000237000"/>
    </source>
</evidence>
<reference evidence="3" key="1">
    <citation type="submission" date="2016-06" db="EMBL/GenBank/DDBJ databases">
        <title>Parallel loss of symbiosis genes in relatives of nitrogen-fixing non-legume Parasponia.</title>
        <authorList>
            <person name="Van Velzen R."/>
            <person name="Holmer R."/>
            <person name="Bu F."/>
            <person name="Rutten L."/>
            <person name="Van Zeijl A."/>
            <person name="Liu W."/>
            <person name="Santuari L."/>
            <person name="Cao Q."/>
            <person name="Sharma T."/>
            <person name="Shen D."/>
            <person name="Roswanjaya Y."/>
            <person name="Wardhani T."/>
            <person name="Kalhor M.S."/>
            <person name="Jansen J."/>
            <person name="Van den Hoogen J."/>
            <person name="Gungor B."/>
            <person name="Hartog M."/>
            <person name="Hontelez J."/>
            <person name="Verver J."/>
            <person name="Yang W.-C."/>
            <person name="Schijlen E."/>
            <person name="Repin R."/>
            <person name="Schilthuizen M."/>
            <person name="Schranz E."/>
            <person name="Heidstra R."/>
            <person name="Miyata K."/>
            <person name="Fedorova E."/>
            <person name="Kohlen W."/>
            <person name="Bisseling T."/>
            <person name="Smit S."/>
            <person name="Geurts R."/>
        </authorList>
    </citation>
    <scope>NUCLEOTIDE SEQUENCE [LARGE SCALE GENOMIC DNA]</scope>
    <source>
        <strain evidence="3">cv. RG33-2</strain>
    </source>
</reference>
<evidence type="ECO:0000256" key="1">
    <source>
        <dbReference type="SAM" id="MobiDB-lite"/>
    </source>
</evidence>
<protein>
    <submittedName>
        <fullName evidence="2">Uncharacterized protein</fullName>
    </submittedName>
</protein>
<feature type="compositionally biased region" description="Acidic residues" evidence="1">
    <location>
        <begin position="63"/>
        <end position="77"/>
    </location>
</feature>
<gene>
    <name evidence="2" type="ORF">TorRG33x02_168900</name>
</gene>
<feature type="compositionally biased region" description="Acidic residues" evidence="1">
    <location>
        <begin position="43"/>
        <end position="52"/>
    </location>
</feature>
<evidence type="ECO:0000313" key="2">
    <source>
        <dbReference type="EMBL" id="PON87254.1"/>
    </source>
</evidence>
<dbReference type="EMBL" id="JXTC01000119">
    <property type="protein sequence ID" value="PON87254.1"/>
    <property type="molecule type" value="Genomic_DNA"/>
</dbReference>
<keyword evidence="3" id="KW-1185">Reference proteome</keyword>
<proteinExistence type="predicted"/>
<dbReference type="InParanoid" id="A0A2P5ENY6"/>
<dbReference type="AlphaFoldDB" id="A0A2P5ENY6"/>
<organism evidence="2 3">
    <name type="scientific">Trema orientale</name>
    <name type="common">Charcoal tree</name>
    <name type="synonym">Celtis orientalis</name>
    <dbReference type="NCBI Taxonomy" id="63057"/>
    <lineage>
        <taxon>Eukaryota</taxon>
        <taxon>Viridiplantae</taxon>
        <taxon>Streptophyta</taxon>
        <taxon>Embryophyta</taxon>
        <taxon>Tracheophyta</taxon>
        <taxon>Spermatophyta</taxon>
        <taxon>Magnoliopsida</taxon>
        <taxon>eudicotyledons</taxon>
        <taxon>Gunneridae</taxon>
        <taxon>Pentapetalae</taxon>
        <taxon>rosids</taxon>
        <taxon>fabids</taxon>
        <taxon>Rosales</taxon>
        <taxon>Cannabaceae</taxon>
        <taxon>Trema</taxon>
    </lineage>
</organism>
<name>A0A2P5ENY6_TREOI</name>
<feature type="compositionally biased region" description="Polar residues" evidence="1">
    <location>
        <begin position="18"/>
        <end position="31"/>
    </location>
</feature>
<sequence>MADASVDGGERVELGELESTSYIHGSQSKPVQDSDGVIHNVEEDNFIDDNDLDQNNTIHNYAQEEEELKVDDDDETDQNEHEDYIDSDDD</sequence>
<accession>A0A2P5ENY6</accession>